<dbReference type="InterPro" id="IPR026321">
    <property type="entry name" value="CC134"/>
</dbReference>
<protein>
    <submittedName>
        <fullName evidence="4">Secreted RxLR effector peptide protein</fullName>
    </submittedName>
</protein>
<keyword evidence="2" id="KW-0732">Signal</keyword>
<dbReference type="PANTHER" id="PTHR14735:SF1">
    <property type="entry name" value="COILED-COIL DOMAIN-CONTAINING PROTEIN 134"/>
    <property type="match status" value="1"/>
</dbReference>
<feature type="chain" id="PRO_5028888611" evidence="2">
    <location>
        <begin position="19"/>
        <end position="248"/>
    </location>
</feature>
<evidence type="ECO:0000313" key="4">
    <source>
        <dbReference type="WBParaSite" id="Pan_g8008.t1"/>
    </source>
</evidence>
<feature type="region of interest" description="Disordered" evidence="1">
    <location>
        <begin position="223"/>
        <end position="248"/>
    </location>
</feature>
<evidence type="ECO:0000256" key="2">
    <source>
        <dbReference type="SAM" id="SignalP"/>
    </source>
</evidence>
<evidence type="ECO:0000256" key="1">
    <source>
        <dbReference type="SAM" id="MobiDB-lite"/>
    </source>
</evidence>
<dbReference type="PANTHER" id="PTHR14735">
    <property type="entry name" value="COILED-COIL DOMAIN-CONTAINING PROTEIN 134"/>
    <property type="match status" value="1"/>
</dbReference>
<keyword evidence="3" id="KW-1185">Reference proteome</keyword>
<organism evidence="3 4">
    <name type="scientific">Panagrellus redivivus</name>
    <name type="common">Microworm</name>
    <dbReference type="NCBI Taxonomy" id="6233"/>
    <lineage>
        <taxon>Eukaryota</taxon>
        <taxon>Metazoa</taxon>
        <taxon>Ecdysozoa</taxon>
        <taxon>Nematoda</taxon>
        <taxon>Chromadorea</taxon>
        <taxon>Rhabditida</taxon>
        <taxon>Tylenchina</taxon>
        <taxon>Panagrolaimomorpha</taxon>
        <taxon>Panagrolaimoidea</taxon>
        <taxon>Panagrolaimidae</taxon>
        <taxon>Panagrellus</taxon>
    </lineage>
</organism>
<name>A0A7E4W9U1_PANRE</name>
<dbReference type="AlphaFoldDB" id="A0A7E4W9U1"/>
<reference evidence="4" key="2">
    <citation type="submission" date="2020-10" db="UniProtKB">
        <authorList>
            <consortium name="WormBaseParasite"/>
        </authorList>
    </citation>
    <scope>IDENTIFICATION</scope>
</reference>
<reference evidence="3" key="1">
    <citation type="journal article" date="2013" name="Genetics">
        <title>The draft genome and transcriptome of Panagrellus redivivus are shaped by the harsh demands of a free-living lifestyle.</title>
        <authorList>
            <person name="Srinivasan J."/>
            <person name="Dillman A.R."/>
            <person name="Macchietto M.G."/>
            <person name="Heikkinen L."/>
            <person name="Lakso M."/>
            <person name="Fracchia K.M."/>
            <person name="Antoshechkin I."/>
            <person name="Mortazavi A."/>
            <person name="Wong G."/>
            <person name="Sternberg P.W."/>
        </authorList>
    </citation>
    <scope>NUCLEOTIDE SEQUENCE [LARGE SCALE GENOMIC DNA]</scope>
    <source>
        <strain evidence="3">MT8872</strain>
    </source>
</reference>
<dbReference type="Pfam" id="PF15002">
    <property type="entry name" value="ERK-JNK_inhib"/>
    <property type="match status" value="1"/>
</dbReference>
<dbReference type="WBParaSite" id="Pan_g8008.t1">
    <property type="protein sequence ID" value="Pan_g8008.t1"/>
    <property type="gene ID" value="Pan_g8008"/>
</dbReference>
<dbReference type="Proteomes" id="UP000492821">
    <property type="component" value="Unassembled WGS sequence"/>
</dbReference>
<feature type="signal peptide" evidence="2">
    <location>
        <begin position="1"/>
        <end position="18"/>
    </location>
</feature>
<sequence>MLLRLMVLWVSLAALGLAEVSSASGKHHGEEKVHSNVETKSDVHGEVDPMKMYQRMLKKKRLDMTAAVRSLAAVKDNAQRKSMVDELVTSMHSVIAAGKTAIETAKFDAHSQQFPIDEVLRDHVAGVLENTPFLYEFALYYPKLVKKLYKIPNFADDIKWAYVFVHDFGVYDEETLKMLDLAGQELLVIPRRGDFVNPYDKLSLREQMQWEAVEAAKAEKEAKKQAARMDAKSKKKVDKGPRISKGEL</sequence>
<evidence type="ECO:0000313" key="3">
    <source>
        <dbReference type="Proteomes" id="UP000492821"/>
    </source>
</evidence>
<accession>A0A7E4W9U1</accession>
<proteinExistence type="predicted"/>